<dbReference type="CDD" id="cd10954">
    <property type="entry name" value="CE4_CtAXE_like"/>
    <property type="match status" value="1"/>
</dbReference>
<keyword evidence="5" id="KW-0858">Xylan degradation</keyword>
<keyword evidence="5" id="KW-0326">Glycosidase</keyword>
<keyword evidence="2 5" id="KW-0378">Hydrolase</keyword>
<comment type="caution">
    <text evidence="5">The sequence shown here is derived from an EMBL/GenBank/DDBJ whole genome shotgun (WGS) entry which is preliminary data.</text>
</comment>
<feature type="compositionally biased region" description="Basic and acidic residues" evidence="3">
    <location>
        <begin position="62"/>
        <end position="84"/>
    </location>
</feature>
<dbReference type="PATRIC" id="fig|1195236.3.peg.4963"/>
<dbReference type="PANTHER" id="PTHR10587:SF133">
    <property type="entry name" value="CHITIN DEACETYLASE 1-RELATED"/>
    <property type="match status" value="1"/>
</dbReference>
<feature type="domain" description="NodB homology" evidence="4">
    <location>
        <begin position="128"/>
        <end position="302"/>
    </location>
</feature>
<evidence type="ECO:0000256" key="2">
    <source>
        <dbReference type="ARBA" id="ARBA00022801"/>
    </source>
</evidence>
<dbReference type="GO" id="GO:0045493">
    <property type="term" value="P:xylan catabolic process"/>
    <property type="evidence" value="ECO:0007669"/>
    <property type="project" value="UniProtKB-KW"/>
</dbReference>
<keyword evidence="5" id="KW-0119">Carbohydrate metabolism</keyword>
<protein>
    <submittedName>
        <fullName evidence="5">Putative xylanase/chitin deacetylase</fullName>
    </submittedName>
</protein>
<dbReference type="InterPro" id="IPR011330">
    <property type="entry name" value="Glyco_hydro/deAcase_b/a-brl"/>
</dbReference>
<evidence type="ECO:0000313" key="5">
    <source>
        <dbReference type="EMBL" id="EMS69680.1"/>
    </source>
</evidence>
<evidence type="ECO:0000259" key="4">
    <source>
        <dbReference type="PROSITE" id="PS51677"/>
    </source>
</evidence>
<dbReference type="eggNOG" id="COG0726">
    <property type="taxonomic scope" value="Bacteria"/>
</dbReference>
<dbReference type="InterPro" id="IPR002509">
    <property type="entry name" value="NODB_dom"/>
</dbReference>
<sequence>MKKIIQISLVLLILMIITVGYTSGYGAGEKSVSAYAAVQDGNGTLKEAAMENVPADRQYAVEPDKIANDNKTTDGSKTTDDNKLTDSNNTKINNNVKDGDKIKDSSKIKAGSGQKDIPASGMADQGKPMVALTFDDGPHPKYTAEIVEALKKNDARATFFVLGSRAEKYKSTINTIVENGNEIGNHTYSHRELTRLKKSEIQSEIKKTSDILEAITGKAPFLTRPTYGSVNENVKTCAGSPLILWSVDTLDWKSRDKEKIVHRTLNTVKDGDIILMHDIYKSTADAAKVVISELRARGYQLVTISQLYQARDISLENGKEYFECSTYYAENNKK</sequence>
<organism evidence="5 6">
    <name type="scientific">Ruminiclostridium cellobioparum subsp. termitidis CT1112</name>
    <dbReference type="NCBI Taxonomy" id="1195236"/>
    <lineage>
        <taxon>Bacteria</taxon>
        <taxon>Bacillati</taxon>
        <taxon>Bacillota</taxon>
        <taxon>Clostridia</taxon>
        <taxon>Eubacteriales</taxon>
        <taxon>Oscillospiraceae</taxon>
        <taxon>Ruminiclostridium</taxon>
    </lineage>
</organism>
<dbReference type="EMBL" id="AORV01000065">
    <property type="protein sequence ID" value="EMS69680.1"/>
    <property type="molecule type" value="Genomic_DNA"/>
</dbReference>
<reference evidence="5 6" key="1">
    <citation type="journal article" date="2013" name="Genome Announc.">
        <title>Draft Genome Sequence of the Cellulolytic, Mesophilic, Anaerobic Bacterium Clostridium termitidis Strain CT1112 (DSM 5398).</title>
        <authorList>
            <person name="Lal S."/>
            <person name="Ramachandran U."/>
            <person name="Zhang X."/>
            <person name="Munir R."/>
            <person name="Sparling R."/>
            <person name="Levin D.B."/>
        </authorList>
    </citation>
    <scope>NUCLEOTIDE SEQUENCE [LARGE SCALE GENOMIC DNA]</scope>
    <source>
        <strain evidence="5 6">CT1112</strain>
    </source>
</reference>
<dbReference type="Proteomes" id="UP000014155">
    <property type="component" value="Unassembled WGS sequence"/>
</dbReference>
<keyword evidence="6" id="KW-1185">Reference proteome</keyword>
<accession>S0FFH5</accession>
<dbReference type="RefSeq" id="WP_004629964.1">
    <property type="nucleotide sequence ID" value="NZ_AORV01000065.1"/>
</dbReference>
<evidence type="ECO:0000313" key="6">
    <source>
        <dbReference type="Proteomes" id="UP000014155"/>
    </source>
</evidence>
<keyword evidence="5" id="KW-0624">Polysaccharide degradation</keyword>
<feature type="region of interest" description="Disordered" evidence="3">
    <location>
        <begin position="56"/>
        <end position="124"/>
    </location>
</feature>
<feature type="compositionally biased region" description="Basic and acidic residues" evidence="3">
    <location>
        <begin position="97"/>
        <end position="107"/>
    </location>
</feature>
<dbReference type="SUPFAM" id="SSF88713">
    <property type="entry name" value="Glycoside hydrolase/deacetylase"/>
    <property type="match status" value="1"/>
</dbReference>
<dbReference type="InterPro" id="IPR050248">
    <property type="entry name" value="Polysacc_deacetylase_ArnD"/>
</dbReference>
<dbReference type="GO" id="GO:0046872">
    <property type="term" value="F:metal ion binding"/>
    <property type="evidence" value="ECO:0007669"/>
    <property type="project" value="UniProtKB-KW"/>
</dbReference>
<feature type="compositionally biased region" description="Polar residues" evidence="3">
    <location>
        <begin position="85"/>
        <end position="96"/>
    </location>
</feature>
<dbReference type="STRING" id="1195236.CTER_4776"/>
<dbReference type="GO" id="GO:0016810">
    <property type="term" value="F:hydrolase activity, acting on carbon-nitrogen (but not peptide) bonds"/>
    <property type="evidence" value="ECO:0007669"/>
    <property type="project" value="InterPro"/>
</dbReference>
<name>S0FFH5_RUMCE</name>
<dbReference type="Pfam" id="PF01522">
    <property type="entry name" value="Polysacc_deac_1"/>
    <property type="match status" value="1"/>
</dbReference>
<dbReference type="GO" id="GO:0016798">
    <property type="term" value="F:hydrolase activity, acting on glycosyl bonds"/>
    <property type="evidence" value="ECO:0007669"/>
    <property type="project" value="UniProtKB-KW"/>
</dbReference>
<evidence type="ECO:0000256" key="3">
    <source>
        <dbReference type="SAM" id="MobiDB-lite"/>
    </source>
</evidence>
<keyword evidence="1" id="KW-0479">Metal-binding</keyword>
<dbReference type="GO" id="GO:0016020">
    <property type="term" value="C:membrane"/>
    <property type="evidence" value="ECO:0007669"/>
    <property type="project" value="TreeGrafter"/>
</dbReference>
<dbReference type="PROSITE" id="PS51677">
    <property type="entry name" value="NODB"/>
    <property type="match status" value="1"/>
</dbReference>
<dbReference type="PANTHER" id="PTHR10587">
    <property type="entry name" value="GLYCOSYL TRANSFERASE-RELATED"/>
    <property type="match status" value="1"/>
</dbReference>
<dbReference type="Gene3D" id="3.20.20.370">
    <property type="entry name" value="Glycoside hydrolase/deacetylase"/>
    <property type="match status" value="1"/>
</dbReference>
<evidence type="ECO:0000256" key="1">
    <source>
        <dbReference type="ARBA" id="ARBA00022723"/>
    </source>
</evidence>
<dbReference type="AlphaFoldDB" id="S0FFH5"/>
<proteinExistence type="predicted"/>
<gene>
    <name evidence="5" type="ORF">CTER_4776</name>
</gene>